<keyword evidence="2 7" id="KW-0812">Transmembrane</keyword>
<feature type="domain" description="ABC transporter" evidence="8">
    <location>
        <begin position="495"/>
        <end position="728"/>
    </location>
</feature>
<sequence length="728" mass="80455">MSLAAFDKAESIFDEVDPAQSRKNLETKVHQHGGTPLERTTAAEACLLPLLEALGWDGMERHLFEALPHMEGIDGIYELRAVLSRLNFRVTPTTRTPKQLTAEQFPCLVVQGNDVLVGLGRTGDGRFHAYSGTNRRNVGLAFNELKDAEVFLVDTDDQTTQSDFKHWSSRLFNRFRGTLTSIMAVGFLTNLLALALPLFVMTVYDKAIGSKSVPVLITLLVGMAVVLCADWIVKGTKSNLQAYLGARLDAVVANSTFRHFLHLPLPLIASAPIGAQITRLKQFDGVRDVFHGNLANALIDLPFSALFVLVLALIGGPLALLPTGLLVLYVIAAFLVVPRMKRAINLAGDARSRLQNITVEILAKRKSIRDLSADDIWVEKYRTLSADFAMKNLKTRQLSQVMQVISQMLMTMCGIGVLGFGAIMVMNQNLSQGALIAVMALSWRTLNPMHQAFLSVSQLGQAQQTIERIDSLLKIEMERQPGKLPSLHRQFQGTVRFSNVVLRYPGRQEPALRNFSLQVEQGSVTAVTGPSGCGKTSLIRATLGLYKPQMGAVLVDDLDIRQLDPGEWRNAIGYAPEHYDFFYGTVAQNFRMANPQADNNMVRSAFEEFGLSAYGEFLPHGVETRLTGQLLALLPDNVKQRLLLARAFVRPAPIYLLDDPAGNLDFEGDKLLMKKIEQVRGKSTVILTTYRPSHMRLSDHLVYMQNGMVAMSGAPGEILDDVLKQQSK</sequence>
<comment type="subcellular location">
    <subcellularLocation>
        <location evidence="1">Cell membrane</location>
        <topology evidence="1">Multi-pass membrane protein</topology>
    </subcellularLocation>
</comment>
<dbReference type="PROSITE" id="PS50893">
    <property type="entry name" value="ABC_TRANSPORTER_2"/>
    <property type="match status" value="1"/>
</dbReference>
<dbReference type="SUPFAM" id="SSF90123">
    <property type="entry name" value="ABC transporter transmembrane region"/>
    <property type="match status" value="1"/>
</dbReference>
<keyword evidence="3" id="KW-0547">Nucleotide-binding</keyword>
<dbReference type="InterPro" id="IPR011527">
    <property type="entry name" value="ABC1_TM_dom"/>
</dbReference>
<feature type="transmembrane region" description="Helical" evidence="7">
    <location>
        <begin position="294"/>
        <end position="314"/>
    </location>
</feature>
<feature type="transmembrane region" description="Helical" evidence="7">
    <location>
        <begin position="404"/>
        <end position="426"/>
    </location>
</feature>
<dbReference type="EMBL" id="FXTT01000001">
    <property type="protein sequence ID" value="SMP10374.1"/>
    <property type="molecule type" value="Genomic_DNA"/>
</dbReference>
<dbReference type="InterPro" id="IPR039421">
    <property type="entry name" value="Type_1_exporter"/>
</dbReference>
<dbReference type="SMART" id="SM00382">
    <property type="entry name" value="AAA"/>
    <property type="match status" value="1"/>
</dbReference>
<evidence type="ECO:0000259" key="9">
    <source>
        <dbReference type="PROSITE" id="PS50929"/>
    </source>
</evidence>
<reference evidence="10 11" key="1">
    <citation type="submission" date="2017-05" db="EMBL/GenBank/DDBJ databases">
        <authorList>
            <person name="Varghese N."/>
            <person name="Submissions S."/>
        </authorList>
    </citation>
    <scope>NUCLEOTIDE SEQUENCE [LARGE SCALE GENOMIC DNA]</scope>
    <source>
        <strain evidence="10 11">DSM 15949</strain>
    </source>
</reference>
<dbReference type="InterPro" id="IPR027417">
    <property type="entry name" value="P-loop_NTPase"/>
</dbReference>
<evidence type="ECO:0000256" key="5">
    <source>
        <dbReference type="ARBA" id="ARBA00022989"/>
    </source>
</evidence>
<evidence type="ECO:0000259" key="8">
    <source>
        <dbReference type="PROSITE" id="PS50893"/>
    </source>
</evidence>
<evidence type="ECO:0000256" key="4">
    <source>
        <dbReference type="ARBA" id="ARBA00022840"/>
    </source>
</evidence>
<dbReference type="Proteomes" id="UP001157914">
    <property type="component" value="Unassembled WGS sequence"/>
</dbReference>
<feature type="domain" description="ABC transmembrane type-1" evidence="9">
    <location>
        <begin position="182"/>
        <end position="461"/>
    </location>
</feature>
<feature type="transmembrane region" description="Helical" evidence="7">
    <location>
        <begin position="179"/>
        <end position="200"/>
    </location>
</feature>
<feature type="transmembrane region" description="Helical" evidence="7">
    <location>
        <begin position="320"/>
        <end position="337"/>
    </location>
</feature>
<evidence type="ECO:0000256" key="3">
    <source>
        <dbReference type="ARBA" id="ARBA00022741"/>
    </source>
</evidence>
<keyword evidence="4 10" id="KW-0067">ATP-binding</keyword>
<keyword evidence="6 7" id="KW-0472">Membrane</keyword>
<keyword evidence="5 7" id="KW-1133">Transmembrane helix</keyword>
<evidence type="ECO:0000256" key="2">
    <source>
        <dbReference type="ARBA" id="ARBA00022692"/>
    </source>
</evidence>
<dbReference type="PANTHER" id="PTHR24221">
    <property type="entry name" value="ATP-BINDING CASSETTE SUB-FAMILY B"/>
    <property type="match status" value="1"/>
</dbReference>
<evidence type="ECO:0000256" key="7">
    <source>
        <dbReference type="SAM" id="Phobius"/>
    </source>
</evidence>
<dbReference type="Gene3D" id="3.40.50.300">
    <property type="entry name" value="P-loop containing nucleotide triphosphate hydrolases"/>
    <property type="match status" value="1"/>
</dbReference>
<organism evidence="10 11">
    <name type="scientific">Roseibium denhamense</name>
    <dbReference type="NCBI Taxonomy" id="76305"/>
    <lineage>
        <taxon>Bacteria</taxon>
        <taxon>Pseudomonadati</taxon>
        <taxon>Pseudomonadota</taxon>
        <taxon>Alphaproteobacteria</taxon>
        <taxon>Hyphomicrobiales</taxon>
        <taxon>Stappiaceae</taxon>
        <taxon>Roseibium</taxon>
    </lineage>
</organism>
<dbReference type="InterPro" id="IPR003439">
    <property type="entry name" value="ABC_transporter-like_ATP-bd"/>
</dbReference>
<proteinExistence type="predicted"/>
<comment type="caution">
    <text evidence="10">The sequence shown here is derived from an EMBL/GenBank/DDBJ whole genome shotgun (WGS) entry which is preliminary data.</text>
</comment>
<dbReference type="GO" id="GO:0005524">
    <property type="term" value="F:ATP binding"/>
    <property type="evidence" value="ECO:0007669"/>
    <property type="project" value="UniProtKB-KW"/>
</dbReference>
<evidence type="ECO:0000313" key="11">
    <source>
        <dbReference type="Proteomes" id="UP001157914"/>
    </source>
</evidence>
<dbReference type="Gene3D" id="1.20.1560.10">
    <property type="entry name" value="ABC transporter type 1, transmembrane domain"/>
    <property type="match status" value="1"/>
</dbReference>
<evidence type="ECO:0000256" key="6">
    <source>
        <dbReference type="ARBA" id="ARBA00023136"/>
    </source>
</evidence>
<gene>
    <name evidence="10" type="ORF">SAMN06265374_1214</name>
</gene>
<evidence type="ECO:0000313" key="10">
    <source>
        <dbReference type="EMBL" id="SMP10374.1"/>
    </source>
</evidence>
<dbReference type="PANTHER" id="PTHR24221:SF248">
    <property type="entry name" value="ABC TRANSPORTER TRANSMEMBRANE REGION"/>
    <property type="match status" value="1"/>
</dbReference>
<dbReference type="PROSITE" id="PS50929">
    <property type="entry name" value="ABC_TM1F"/>
    <property type="match status" value="1"/>
</dbReference>
<dbReference type="Pfam" id="PF00664">
    <property type="entry name" value="ABC_membrane"/>
    <property type="match status" value="1"/>
</dbReference>
<evidence type="ECO:0000256" key="1">
    <source>
        <dbReference type="ARBA" id="ARBA00004651"/>
    </source>
</evidence>
<dbReference type="SUPFAM" id="SSF52540">
    <property type="entry name" value="P-loop containing nucleoside triphosphate hydrolases"/>
    <property type="match status" value="1"/>
</dbReference>
<accession>A0ABY1NI77</accession>
<dbReference type="InterPro" id="IPR036640">
    <property type="entry name" value="ABC1_TM_sf"/>
</dbReference>
<feature type="transmembrane region" description="Helical" evidence="7">
    <location>
        <begin position="212"/>
        <end position="233"/>
    </location>
</feature>
<keyword evidence="11" id="KW-1185">Reference proteome</keyword>
<dbReference type="InterPro" id="IPR003593">
    <property type="entry name" value="AAA+_ATPase"/>
</dbReference>
<dbReference type="Pfam" id="PF00005">
    <property type="entry name" value="ABC_tran"/>
    <property type="match status" value="1"/>
</dbReference>
<dbReference type="RefSeq" id="WP_155191910.1">
    <property type="nucleotide sequence ID" value="NZ_BAAAEA010000001.1"/>
</dbReference>
<dbReference type="CDD" id="cd03228">
    <property type="entry name" value="ABCC_MRP_Like"/>
    <property type="match status" value="1"/>
</dbReference>
<name>A0ABY1NI77_9HYPH</name>
<protein>
    <submittedName>
        <fullName evidence="10">ATP-binding cassette, subfamily C/ATP-binding cassette, subfamily C, LapB</fullName>
    </submittedName>
</protein>